<evidence type="ECO:0000256" key="1">
    <source>
        <dbReference type="SAM" id="MobiDB-lite"/>
    </source>
</evidence>
<protein>
    <recommendedName>
        <fullName evidence="2">RecA-like N-terminal domain-containing protein</fullName>
    </recommendedName>
</protein>
<dbReference type="Pfam" id="PF00154">
    <property type="entry name" value="RecA_N"/>
    <property type="match status" value="1"/>
</dbReference>
<evidence type="ECO:0000259" key="2">
    <source>
        <dbReference type="Pfam" id="PF00154"/>
    </source>
</evidence>
<dbReference type="SUPFAM" id="SSF52540">
    <property type="entry name" value="P-loop containing nucleoside triphosphate hydrolases"/>
    <property type="match status" value="1"/>
</dbReference>
<dbReference type="EMBL" id="UINC01004652">
    <property type="protein sequence ID" value="SVA15890.1"/>
    <property type="molecule type" value="Genomic_DNA"/>
</dbReference>
<feature type="domain" description="RecA-like N-terminal" evidence="2">
    <location>
        <begin position="37"/>
        <end position="127"/>
    </location>
</feature>
<dbReference type="InterPro" id="IPR049428">
    <property type="entry name" value="RecA-like_N"/>
</dbReference>
<gene>
    <name evidence="3" type="ORF">METZ01_LOCUS68744</name>
</gene>
<name>A0A381TIL2_9ZZZZ</name>
<reference evidence="3" key="1">
    <citation type="submission" date="2018-05" db="EMBL/GenBank/DDBJ databases">
        <authorList>
            <person name="Lanie J.A."/>
            <person name="Ng W.-L."/>
            <person name="Kazmierczak K.M."/>
            <person name="Andrzejewski T.M."/>
            <person name="Davidsen T.M."/>
            <person name="Wayne K.J."/>
            <person name="Tettelin H."/>
            <person name="Glass J.I."/>
            <person name="Rusch D."/>
            <person name="Podicherti R."/>
            <person name="Tsui H.-C.T."/>
            <person name="Winkler M.E."/>
        </authorList>
    </citation>
    <scope>NUCLEOTIDE SEQUENCE</scope>
</reference>
<dbReference type="Gene3D" id="3.40.50.300">
    <property type="entry name" value="P-loop containing nucleotide triphosphate hydrolases"/>
    <property type="match status" value="1"/>
</dbReference>
<dbReference type="AlphaFoldDB" id="A0A381TIL2"/>
<organism evidence="3">
    <name type="scientific">marine metagenome</name>
    <dbReference type="NCBI Taxonomy" id="408172"/>
    <lineage>
        <taxon>unclassified sequences</taxon>
        <taxon>metagenomes</taxon>
        <taxon>ecological metagenomes</taxon>
    </lineage>
</organism>
<proteinExistence type="predicted"/>
<sequence length="228" mass="24436">MMKVARRLPARLRSGDQLARPRPTGNQRTSWSLTALSGRLTELSGPSESSALTLAFSMVLDAQRAGEPVGWLTDDTSIFFPPDAAQGGIDLDALVVVRLTQPTTSSQIPRAAEHLARSGAFGLLVLDLGETAHVPVPMQMRLLALAKTHESAVLFLTRKRSDTASLGALISLRAEASRTPVNHPAPTNTPARKASVSSFTCRAKVLKDKRCGPGWTHVEVCRGPDGLR</sequence>
<feature type="compositionally biased region" description="Basic residues" evidence="1">
    <location>
        <begin position="1"/>
        <end position="10"/>
    </location>
</feature>
<evidence type="ECO:0000313" key="3">
    <source>
        <dbReference type="EMBL" id="SVA15890.1"/>
    </source>
</evidence>
<feature type="region of interest" description="Disordered" evidence="1">
    <location>
        <begin position="1"/>
        <end position="29"/>
    </location>
</feature>
<accession>A0A381TIL2</accession>
<dbReference type="InterPro" id="IPR027417">
    <property type="entry name" value="P-loop_NTPase"/>
</dbReference>